<keyword evidence="2 4" id="KW-0808">Transferase</keyword>
<dbReference type="InterPro" id="IPR029063">
    <property type="entry name" value="SAM-dependent_MTases_sf"/>
</dbReference>
<name>A0A7T3F937_9MICC</name>
<dbReference type="KEGG" id="rkr:I6G21_07375"/>
<evidence type="ECO:0000259" key="3">
    <source>
        <dbReference type="Pfam" id="PF05175"/>
    </source>
</evidence>
<dbReference type="EMBL" id="CP065738">
    <property type="protein sequence ID" value="QPT54718.1"/>
    <property type="molecule type" value="Genomic_DNA"/>
</dbReference>
<reference evidence="4 5" key="1">
    <citation type="submission" date="2020-12" db="EMBL/GenBank/DDBJ databases">
        <title>FDA dAtabase for Regulatory Grade micrObial Sequences (FDA-ARGOS): Supporting development and validation of Infectious Disease Dx tests.</title>
        <authorList>
            <person name="Sproer C."/>
            <person name="Gronow S."/>
            <person name="Severitt S."/>
            <person name="Schroder I."/>
            <person name="Tallon L."/>
            <person name="Sadzewicz L."/>
            <person name="Zhao X."/>
            <person name="Boylan J."/>
            <person name="Ott S."/>
            <person name="Bowen H."/>
            <person name="Vavikolanu K."/>
            <person name="Mehta A."/>
            <person name="Aluvathingal J."/>
            <person name="Nadendla S."/>
            <person name="Lowell S."/>
            <person name="Myers T."/>
            <person name="Yan Y."/>
            <person name="Sichtig H."/>
        </authorList>
    </citation>
    <scope>NUCLEOTIDE SEQUENCE [LARGE SCALE GENOMIC DNA]</scope>
    <source>
        <strain evidence="4 5">FDAARGOS_864</strain>
    </source>
</reference>
<feature type="domain" description="Methyltransferase small" evidence="3">
    <location>
        <begin position="30"/>
        <end position="182"/>
    </location>
</feature>
<dbReference type="GO" id="GO:0032259">
    <property type="term" value="P:methylation"/>
    <property type="evidence" value="ECO:0007669"/>
    <property type="project" value="UniProtKB-KW"/>
</dbReference>
<organism evidence="4 5">
    <name type="scientific">Rothia kristinae</name>
    <dbReference type="NCBI Taxonomy" id="37923"/>
    <lineage>
        <taxon>Bacteria</taxon>
        <taxon>Bacillati</taxon>
        <taxon>Actinomycetota</taxon>
        <taxon>Actinomycetes</taxon>
        <taxon>Micrococcales</taxon>
        <taxon>Micrococcaceae</taxon>
        <taxon>Rothia</taxon>
    </lineage>
</organism>
<dbReference type="InterPro" id="IPR046977">
    <property type="entry name" value="RsmC/RlmG"/>
</dbReference>
<dbReference type="InterPro" id="IPR007848">
    <property type="entry name" value="Small_mtfrase_dom"/>
</dbReference>
<dbReference type="AlphaFoldDB" id="A0A7T3F937"/>
<dbReference type="PANTHER" id="PTHR47816:SF4">
    <property type="entry name" value="RIBOSOMAL RNA SMALL SUBUNIT METHYLTRANSFERASE C"/>
    <property type="match status" value="1"/>
</dbReference>
<dbReference type="CDD" id="cd02440">
    <property type="entry name" value="AdoMet_MTases"/>
    <property type="match status" value="1"/>
</dbReference>
<accession>A0A7T3F937</accession>
<dbReference type="Gene3D" id="3.40.50.150">
    <property type="entry name" value="Vaccinia Virus protein VP39"/>
    <property type="match status" value="1"/>
</dbReference>
<dbReference type="GO" id="GO:0008757">
    <property type="term" value="F:S-adenosylmethionine-dependent methyltransferase activity"/>
    <property type="evidence" value="ECO:0007669"/>
    <property type="project" value="InterPro"/>
</dbReference>
<protein>
    <submittedName>
        <fullName evidence="4">Methyltransferase</fullName>
    </submittedName>
</protein>
<evidence type="ECO:0000313" key="5">
    <source>
        <dbReference type="Proteomes" id="UP000594975"/>
    </source>
</evidence>
<gene>
    <name evidence="4" type="ORF">I6G21_07375</name>
</gene>
<proteinExistence type="predicted"/>
<dbReference type="PANTHER" id="PTHR47816">
    <property type="entry name" value="RIBOSOMAL RNA SMALL SUBUNIT METHYLTRANSFERASE C"/>
    <property type="match status" value="1"/>
</dbReference>
<sequence>MMVEHYFSAHEDEPFVEQPLRVRLAGAERDLVSAPGIFSPKALDKGTAVLLDEVPALPRSGSRFLDVGCGWGPIALSMGLQRPDAEVMAVDVNRRSLELTRRNAARLGLTGIRPVIPEEVDPRLRFDAIWSNPPIRVGKQVLHELLLTWLVRLAPAGQAHLVVQKNLGADSLQRWLDQTLREREPGAFAVDRAATAKGFRILRVTRAA</sequence>
<dbReference type="Pfam" id="PF05175">
    <property type="entry name" value="MTS"/>
    <property type="match status" value="1"/>
</dbReference>
<dbReference type="SUPFAM" id="SSF53335">
    <property type="entry name" value="S-adenosyl-L-methionine-dependent methyltransferases"/>
    <property type="match status" value="1"/>
</dbReference>
<dbReference type="Proteomes" id="UP000594975">
    <property type="component" value="Chromosome"/>
</dbReference>
<evidence type="ECO:0000313" key="4">
    <source>
        <dbReference type="EMBL" id="QPT54718.1"/>
    </source>
</evidence>
<evidence type="ECO:0000256" key="1">
    <source>
        <dbReference type="ARBA" id="ARBA00022603"/>
    </source>
</evidence>
<evidence type="ECO:0000256" key="2">
    <source>
        <dbReference type="ARBA" id="ARBA00022679"/>
    </source>
</evidence>
<keyword evidence="1 4" id="KW-0489">Methyltransferase</keyword>